<accession>A0A5B7F8P5</accession>
<gene>
    <name evidence="1" type="ORF">E2C01_035566</name>
</gene>
<dbReference type="AlphaFoldDB" id="A0A5B7F8P5"/>
<comment type="caution">
    <text evidence="1">The sequence shown here is derived from an EMBL/GenBank/DDBJ whole genome shotgun (WGS) entry which is preliminary data.</text>
</comment>
<organism evidence="1 2">
    <name type="scientific">Portunus trituberculatus</name>
    <name type="common">Swimming crab</name>
    <name type="synonym">Neptunus trituberculatus</name>
    <dbReference type="NCBI Taxonomy" id="210409"/>
    <lineage>
        <taxon>Eukaryota</taxon>
        <taxon>Metazoa</taxon>
        <taxon>Ecdysozoa</taxon>
        <taxon>Arthropoda</taxon>
        <taxon>Crustacea</taxon>
        <taxon>Multicrustacea</taxon>
        <taxon>Malacostraca</taxon>
        <taxon>Eumalacostraca</taxon>
        <taxon>Eucarida</taxon>
        <taxon>Decapoda</taxon>
        <taxon>Pleocyemata</taxon>
        <taxon>Brachyura</taxon>
        <taxon>Eubrachyura</taxon>
        <taxon>Portunoidea</taxon>
        <taxon>Portunidae</taxon>
        <taxon>Portuninae</taxon>
        <taxon>Portunus</taxon>
    </lineage>
</organism>
<evidence type="ECO:0000313" key="2">
    <source>
        <dbReference type="Proteomes" id="UP000324222"/>
    </source>
</evidence>
<name>A0A5B7F8P5_PORTR</name>
<dbReference type="EMBL" id="VSRR010005248">
    <property type="protein sequence ID" value="MPC41955.1"/>
    <property type="molecule type" value="Genomic_DNA"/>
</dbReference>
<protein>
    <submittedName>
        <fullName evidence="1">Uncharacterized protein</fullName>
    </submittedName>
</protein>
<keyword evidence="2" id="KW-1185">Reference proteome</keyword>
<proteinExistence type="predicted"/>
<dbReference type="OrthoDB" id="406634at2759"/>
<dbReference type="Proteomes" id="UP000324222">
    <property type="component" value="Unassembled WGS sequence"/>
</dbReference>
<reference evidence="1 2" key="1">
    <citation type="submission" date="2019-05" db="EMBL/GenBank/DDBJ databases">
        <title>Another draft genome of Portunus trituberculatus and its Hox gene families provides insights of decapod evolution.</title>
        <authorList>
            <person name="Jeong J.-H."/>
            <person name="Song I."/>
            <person name="Kim S."/>
            <person name="Choi T."/>
            <person name="Kim D."/>
            <person name="Ryu S."/>
            <person name="Kim W."/>
        </authorList>
    </citation>
    <scope>NUCLEOTIDE SEQUENCE [LARGE SCALE GENOMIC DNA]</scope>
    <source>
        <tissue evidence="1">Muscle</tissue>
    </source>
</reference>
<evidence type="ECO:0000313" key="1">
    <source>
        <dbReference type="EMBL" id="MPC41955.1"/>
    </source>
</evidence>
<sequence>MMHREDRLSGDVIRVNNSQLRNSYLDLPPEQVTPWYAALRLFNQTIDQQSIRNKLNSGHWVRWLGWGIMMPEGRGGDRRAVCQCRVMVSSLSSRVILRVTWIY</sequence>